<name>A0A0D7ARR9_9AGAR</name>
<sequence>MTSALRNSLHKADGSSKYYNYKPSQDVNVMYPPKPVDRECIKEATHGAASALTPYMCEDGVCAVCAQLIPSRMLSRLGEVRNALQVLAVPNVVRQERVTFKDTERYLDRPIILSGIHTICEPCRASVRDNKIPRHLLANNLWIGKVPNVLSSLNWIEQMLVARVRHNACFVKVNGGYGKQVANCVSYEIPIPRIYNVLPPAKGDIEDVIAIFFTGPKAPTLEEWKKLPLLVRPAIVLKALNWLRLNNVDYEDIEISRANLSTYPLNEPPVGIFYKPTSSDADSYATVDPEVHGMSMDVDPPESANNDPIPFVVHGLIGSQLE</sequence>
<protein>
    <recommendedName>
        <fullName evidence="1">DUF6570 domain-containing protein</fullName>
    </recommendedName>
</protein>
<dbReference type="Pfam" id="PF20209">
    <property type="entry name" value="DUF6570"/>
    <property type="match status" value="1"/>
</dbReference>
<dbReference type="Proteomes" id="UP000054007">
    <property type="component" value="Unassembled WGS sequence"/>
</dbReference>
<evidence type="ECO:0000313" key="2">
    <source>
        <dbReference type="EMBL" id="KIY61053.1"/>
    </source>
</evidence>
<reference evidence="2 3" key="1">
    <citation type="journal article" date="2015" name="Fungal Genet. Biol.">
        <title>Evolution of novel wood decay mechanisms in Agaricales revealed by the genome sequences of Fistulina hepatica and Cylindrobasidium torrendii.</title>
        <authorList>
            <person name="Floudas D."/>
            <person name="Held B.W."/>
            <person name="Riley R."/>
            <person name="Nagy L.G."/>
            <person name="Koehler G."/>
            <person name="Ransdell A.S."/>
            <person name="Younus H."/>
            <person name="Chow J."/>
            <person name="Chiniquy J."/>
            <person name="Lipzen A."/>
            <person name="Tritt A."/>
            <person name="Sun H."/>
            <person name="Haridas S."/>
            <person name="LaButti K."/>
            <person name="Ohm R.A."/>
            <person name="Kues U."/>
            <person name="Blanchette R.A."/>
            <person name="Grigoriev I.V."/>
            <person name="Minto R.E."/>
            <person name="Hibbett D.S."/>
        </authorList>
    </citation>
    <scope>NUCLEOTIDE SEQUENCE [LARGE SCALE GENOMIC DNA]</scope>
    <source>
        <strain evidence="2 3">FP15055 ss-10</strain>
    </source>
</reference>
<proteinExistence type="predicted"/>
<dbReference type="AlphaFoldDB" id="A0A0D7ARR9"/>
<dbReference type="OrthoDB" id="3221862at2759"/>
<evidence type="ECO:0000259" key="1">
    <source>
        <dbReference type="Pfam" id="PF20209"/>
    </source>
</evidence>
<feature type="domain" description="DUF6570" evidence="1">
    <location>
        <begin position="130"/>
        <end position="260"/>
    </location>
</feature>
<dbReference type="STRING" id="1314674.A0A0D7ARR9"/>
<keyword evidence="3" id="KW-1185">Reference proteome</keyword>
<dbReference type="EMBL" id="KN881081">
    <property type="protein sequence ID" value="KIY61053.1"/>
    <property type="molecule type" value="Genomic_DNA"/>
</dbReference>
<feature type="non-terminal residue" evidence="2">
    <location>
        <position position="322"/>
    </location>
</feature>
<evidence type="ECO:0000313" key="3">
    <source>
        <dbReference type="Proteomes" id="UP000054007"/>
    </source>
</evidence>
<gene>
    <name evidence="2" type="ORF">CYLTODRAFT_363388</name>
</gene>
<accession>A0A0D7ARR9</accession>
<organism evidence="2 3">
    <name type="scientific">Cylindrobasidium torrendii FP15055 ss-10</name>
    <dbReference type="NCBI Taxonomy" id="1314674"/>
    <lineage>
        <taxon>Eukaryota</taxon>
        <taxon>Fungi</taxon>
        <taxon>Dikarya</taxon>
        <taxon>Basidiomycota</taxon>
        <taxon>Agaricomycotina</taxon>
        <taxon>Agaricomycetes</taxon>
        <taxon>Agaricomycetidae</taxon>
        <taxon>Agaricales</taxon>
        <taxon>Marasmiineae</taxon>
        <taxon>Physalacriaceae</taxon>
        <taxon>Cylindrobasidium</taxon>
    </lineage>
</organism>
<dbReference type="InterPro" id="IPR046700">
    <property type="entry name" value="DUF6570"/>
</dbReference>